<dbReference type="AlphaFoldDB" id="A0A0Z8NV74"/>
<evidence type="ECO:0000313" key="2">
    <source>
        <dbReference type="Proteomes" id="UP000069526"/>
    </source>
</evidence>
<evidence type="ECO:0000313" key="1">
    <source>
        <dbReference type="EMBL" id="CYW34064.1"/>
    </source>
</evidence>
<name>A0A0Z8NV74_STRSU</name>
<dbReference type="GO" id="GO:0003677">
    <property type="term" value="F:DNA binding"/>
    <property type="evidence" value="ECO:0007669"/>
    <property type="project" value="UniProtKB-KW"/>
</dbReference>
<keyword evidence="1" id="KW-0238">DNA-binding</keyword>
<dbReference type="RefSeq" id="WP_044768054.1">
    <property type="nucleotide sequence ID" value="NZ_CEIH01000352.1"/>
</dbReference>
<accession>A0A0Z8NV74</accession>
<reference evidence="1 2" key="1">
    <citation type="submission" date="2016-02" db="EMBL/GenBank/DDBJ databases">
        <authorList>
            <consortium name="Pathogen Informatics"/>
        </authorList>
    </citation>
    <scope>NUCLEOTIDE SEQUENCE [LARGE SCALE GENOMIC DNA]</scope>
    <source>
        <strain evidence="1 2">SS1013</strain>
    </source>
</reference>
<protein>
    <submittedName>
        <fullName evidence="1">Putative DNA-binding protein</fullName>
    </submittedName>
</protein>
<proteinExistence type="predicted"/>
<dbReference type="EMBL" id="FIJK01000029">
    <property type="protein sequence ID" value="CYW34064.1"/>
    <property type="molecule type" value="Genomic_DNA"/>
</dbReference>
<gene>
    <name evidence="1" type="ORF">ERS132539_01300</name>
</gene>
<organism evidence="1 2">
    <name type="scientific">Streptococcus suis</name>
    <dbReference type="NCBI Taxonomy" id="1307"/>
    <lineage>
        <taxon>Bacteria</taxon>
        <taxon>Bacillati</taxon>
        <taxon>Bacillota</taxon>
        <taxon>Bacilli</taxon>
        <taxon>Lactobacillales</taxon>
        <taxon>Streptococcaceae</taxon>
        <taxon>Streptococcus</taxon>
    </lineage>
</organism>
<dbReference type="Proteomes" id="UP000069526">
    <property type="component" value="Unassembled WGS sequence"/>
</dbReference>
<sequence length="62" mass="7364">MKKSSIYTYLLNREEAADYLGIDPKSFDKYFRSSDTLKRFMIGKRERFTRSALMDFVAKNLV</sequence>